<dbReference type="EMBL" id="JBHRSW010000004">
    <property type="protein sequence ID" value="MFC3120335.1"/>
    <property type="molecule type" value="Genomic_DNA"/>
</dbReference>
<feature type="transmembrane region" description="Helical" evidence="10">
    <location>
        <begin position="80"/>
        <end position="100"/>
    </location>
</feature>
<feature type="domain" description="Band 7" evidence="11">
    <location>
        <begin position="259"/>
        <end position="448"/>
    </location>
</feature>
<keyword evidence="13" id="KW-1185">Reference proteome</keyword>
<dbReference type="InterPro" id="IPR050291">
    <property type="entry name" value="CDF_Transporter"/>
</dbReference>
<dbReference type="Gene3D" id="1.20.1510.10">
    <property type="entry name" value="Cation efflux protein transmembrane domain"/>
    <property type="match status" value="1"/>
</dbReference>
<dbReference type="SMART" id="SM00244">
    <property type="entry name" value="PHB"/>
    <property type="match status" value="1"/>
</dbReference>
<dbReference type="Proteomes" id="UP001595478">
    <property type="component" value="Unassembled WGS sequence"/>
</dbReference>
<evidence type="ECO:0000313" key="13">
    <source>
        <dbReference type="Proteomes" id="UP001595478"/>
    </source>
</evidence>
<evidence type="ECO:0000256" key="3">
    <source>
        <dbReference type="ARBA" id="ARBA00010212"/>
    </source>
</evidence>
<comment type="subcellular location">
    <subcellularLocation>
        <location evidence="1">Membrane</location>
        <topology evidence="1">Multi-pass membrane protein</topology>
    </subcellularLocation>
    <subcellularLocation>
        <location evidence="2">Membrane</location>
        <topology evidence="2">Single-pass membrane protein</topology>
    </subcellularLocation>
</comment>
<keyword evidence="7" id="KW-0406">Ion transport</keyword>
<dbReference type="InterPro" id="IPR027469">
    <property type="entry name" value="Cation_efflux_TMD_sf"/>
</dbReference>
<keyword evidence="8 10" id="KW-1133">Transmembrane helix</keyword>
<dbReference type="Pfam" id="PF01145">
    <property type="entry name" value="Band_7"/>
    <property type="match status" value="1"/>
</dbReference>
<evidence type="ECO:0000256" key="7">
    <source>
        <dbReference type="ARBA" id="ARBA00022906"/>
    </source>
</evidence>
<dbReference type="InterPro" id="IPR001107">
    <property type="entry name" value="Band_7"/>
</dbReference>
<evidence type="ECO:0000259" key="11">
    <source>
        <dbReference type="SMART" id="SM00244"/>
    </source>
</evidence>
<dbReference type="Pfam" id="PF01545">
    <property type="entry name" value="Cation_efflux"/>
    <property type="match status" value="1"/>
</dbReference>
<comment type="similarity">
    <text evidence="3">Belongs to the cation diffusion facilitator (CDF) transporter (TC 2.A.4) family. FieF subfamily.</text>
</comment>
<evidence type="ECO:0000256" key="9">
    <source>
        <dbReference type="ARBA" id="ARBA00023136"/>
    </source>
</evidence>
<protein>
    <submittedName>
        <fullName evidence="12">Cation diffusion facilitator family transporter</fullName>
    </submittedName>
</protein>
<keyword evidence="4" id="KW-0813">Transport</keyword>
<dbReference type="InterPro" id="IPR036013">
    <property type="entry name" value="Band_7/SPFH_dom_sf"/>
</dbReference>
<sequence>MIQDRRIKTSLVAICADLVLTAIKAFLAVLTGSAALLADAYHSATDFIVSLILLCGLVIRHGQEKSNNAKGIERARRLESVLAIFVAVIILYVPVEIVQTINANTKESLDNIWFGILGMLVVIALVFFMAKLKTHVGKETDSPALEADGYHSLVDLFSSIAVLISLIGFMIGIDLDDIVAILIAVMIGFSGLELLASGVRSLVKGSDFDHLSLMDSLGEVLKKLPIGKRFHTLSEKALRMAYAKKGYAIIVCIAAYVFSGFQQVPYGQVGVKQLFHKNVSAPLPPGLYYRFPWPMGAMLLMDNQVVLSVTVDNIGLDTQGGEHKLWQEIKENRVLSDNTPYLVTGDENLLALAFTLQYRLSNPFDTQTLSDDLSVVVKQITESALADVTGGKRFNDILKNSHQQFSDEVALRVKHYLSEFGIDISIVDAQMQSIQPPAMVVSSYRDVLTAHQEKQQRINRAEAQGLNDLPVANAEVIRQSAANIAQASENLTTAEGDIVRLNLVADVYEKHKQAFKYNHYINSVSTHLENKRIVITDKDIAHEDIRQWVNNKVQVRK</sequence>
<feature type="transmembrane region" description="Helical" evidence="10">
    <location>
        <begin position="12"/>
        <end position="34"/>
    </location>
</feature>
<keyword evidence="5" id="KW-0408">Iron</keyword>
<evidence type="ECO:0000256" key="8">
    <source>
        <dbReference type="ARBA" id="ARBA00022989"/>
    </source>
</evidence>
<keyword evidence="9 10" id="KW-0472">Membrane</keyword>
<keyword evidence="5" id="KW-0410">Iron transport</keyword>
<evidence type="ECO:0000256" key="5">
    <source>
        <dbReference type="ARBA" id="ARBA00022496"/>
    </source>
</evidence>
<evidence type="ECO:0000256" key="4">
    <source>
        <dbReference type="ARBA" id="ARBA00022448"/>
    </source>
</evidence>
<evidence type="ECO:0000313" key="12">
    <source>
        <dbReference type="EMBL" id="MFC3120335.1"/>
    </source>
</evidence>
<feature type="transmembrane region" description="Helical" evidence="10">
    <location>
        <begin position="112"/>
        <end position="132"/>
    </location>
</feature>
<feature type="transmembrane region" description="Helical" evidence="10">
    <location>
        <begin position="178"/>
        <end position="196"/>
    </location>
</feature>
<keyword evidence="7" id="KW-0864">Zinc transport</keyword>
<dbReference type="InterPro" id="IPR002524">
    <property type="entry name" value="Cation_efflux"/>
</dbReference>
<evidence type="ECO:0000256" key="6">
    <source>
        <dbReference type="ARBA" id="ARBA00022692"/>
    </source>
</evidence>
<feature type="transmembrane region" description="Helical" evidence="10">
    <location>
        <begin position="40"/>
        <end position="59"/>
    </location>
</feature>
<dbReference type="PANTHER" id="PTHR43840">
    <property type="entry name" value="MITOCHONDRIAL METAL TRANSPORTER 1-RELATED"/>
    <property type="match status" value="1"/>
</dbReference>
<dbReference type="Gene3D" id="3.30.479.30">
    <property type="entry name" value="Band 7 domain"/>
    <property type="match status" value="1"/>
</dbReference>
<proteinExistence type="inferred from homology"/>
<dbReference type="RefSeq" id="WP_376918472.1">
    <property type="nucleotide sequence ID" value="NZ_JBHRSW010000004.1"/>
</dbReference>
<feature type="transmembrane region" description="Helical" evidence="10">
    <location>
        <begin position="153"/>
        <end position="172"/>
    </location>
</feature>
<feature type="transmembrane region" description="Helical" evidence="10">
    <location>
        <begin position="246"/>
        <end position="264"/>
    </location>
</feature>
<dbReference type="NCBIfam" id="TIGR01297">
    <property type="entry name" value="CDF"/>
    <property type="match status" value="1"/>
</dbReference>
<gene>
    <name evidence="12" type="ORF">ACFOHL_01740</name>
</gene>
<dbReference type="SUPFAM" id="SSF117892">
    <property type="entry name" value="Band 7/SPFH domain"/>
    <property type="match status" value="1"/>
</dbReference>
<accession>A0ABV7FMI0</accession>
<dbReference type="PANTHER" id="PTHR43840:SF15">
    <property type="entry name" value="MITOCHONDRIAL METAL TRANSPORTER 1-RELATED"/>
    <property type="match status" value="1"/>
</dbReference>
<evidence type="ECO:0000256" key="10">
    <source>
        <dbReference type="SAM" id="Phobius"/>
    </source>
</evidence>
<keyword evidence="7" id="KW-0862">Zinc</keyword>
<reference evidence="13" key="1">
    <citation type="journal article" date="2019" name="Int. J. Syst. Evol. Microbiol.">
        <title>The Global Catalogue of Microorganisms (GCM) 10K type strain sequencing project: providing services to taxonomists for standard genome sequencing and annotation.</title>
        <authorList>
            <consortium name="The Broad Institute Genomics Platform"/>
            <consortium name="The Broad Institute Genome Sequencing Center for Infectious Disease"/>
            <person name="Wu L."/>
            <person name="Ma J."/>
        </authorList>
    </citation>
    <scope>NUCLEOTIDE SEQUENCE [LARGE SCALE GENOMIC DNA]</scope>
    <source>
        <strain evidence="13">KCTC 52473</strain>
    </source>
</reference>
<name>A0ABV7FMI0_9ALTE</name>
<keyword evidence="6 10" id="KW-0812">Transmembrane</keyword>
<dbReference type="InterPro" id="IPR058533">
    <property type="entry name" value="Cation_efflux_TM"/>
</dbReference>
<evidence type="ECO:0000256" key="2">
    <source>
        <dbReference type="ARBA" id="ARBA00004167"/>
    </source>
</evidence>
<evidence type="ECO:0000256" key="1">
    <source>
        <dbReference type="ARBA" id="ARBA00004141"/>
    </source>
</evidence>
<comment type="caution">
    <text evidence="12">The sequence shown here is derived from an EMBL/GenBank/DDBJ whole genome shotgun (WGS) entry which is preliminary data.</text>
</comment>
<dbReference type="SUPFAM" id="SSF161111">
    <property type="entry name" value="Cation efflux protein transmembrane domain-like"/>
    <property type="match status" value="1"/>
</dbReference>
<organism evidence="12 13">
    <name type="scientific">Agaribacter flavus</name>
    <dbReference type="NCBI Taxonomy" id="1902781"/>
    <lineage>
        <taxon>Bacteria</taxon>
        <taxon>Pseudomonadati</taxon>
        <taxon>Pseudomonadota</taxon>
        <taxon>Gammaproteobacteria</taxon>
        <taxon>Alteromonadales</taxon>
        <taxon>Alteromonadaceae</taxon>
        <taxon>Agaribacter</taxon>
    </lineage>
</organism>